<sequence>CNEVWVSQGYPDMPRHAFCIGGTTKLLLQGISPEIIATQGRWTSRAFLQYWRHIEMVLPLFISSFSDVARLHSIDSIMDNFSRKNNLSCTHT</sequence>
<organism evidence="1 2">
    <name type="scientific">Paxillus rubicundulus Ve08.2h10</name>
    <dbReference type="NCBI Taxonomy" id="930991"/>
    <lineage>
        <taxon>Eukaryota</taxon>
        <taxon>Fungi</taxon>
        <taxon>Dikarya</taxon>
        <taxon>Basidiomycota</taxon>
        <taxon>Agaricomycotina</taxon>
        <taxon>Agaricomycetes</taxon>
        <taxon>Agaricomycetidae</taxon>
        <taxon>Boletales</taxon>
        <taxon>Paxilineae</taxon>
        <taxon>Paxillaceae</taxon>
        <taxon>Paxillus</taxon>
    </lineage>
</organism>
<gene>
    <name evidence="1" type="ORF">PAXRUDRAFT_161759</name>
</gene>
<name>A0A0D0CUW7_9AGAM</name>
<evidence type="ECO:0000313" key="1">
    <source>
        <dbReference type="EMBL" id="KIK79253.1"/>
    </source>
</evidence>
<keyword evidence="2" id="KW-1185">Reference proteome</keyword>
<protein>
    <submittedName>
        <fullName evidence="1">Uncharacterized protein</fullName>
    </submittedName>
</protein>
<reference evidence="1 2" key="1">
    <citation type="submission" date="2014-04" db="EMBL/GenBank/DDBJ databases">
        <authorList>
            <consortium name="DOE Joint Genome Institute"/>
            <person name="Kuo A."/>
            <person name="Kohler A."/>
            <person name="Jargeat P."/>
            <person name="Nagy L.G."/>
            <person name="Floudas D."/>
            <person name="Copeland A."/>
            <person name="Barry K.W."/>
            <person name="Cichocki N."/>
            <person name="Veneault-Fourrey C."/>
            <person name="LaButti K."/>
            <person name="Lindquist E.A."/>
            <person name="Lipzen A."/>
            <person name="Lundell T."/>
            <person name="Morin E."/>
            <person name="Murat C."/>
            <person name="Sun H."/>
            <person name="Tunlid A."/>
            <person name="Henrissat B."/>
            <person name="Grigoriev I.V."/>
            <person name="Hibbett D.S."/>
            <person name="Martin F."/>
            <person name="Nordberg H.P."/>
            <person name="Cantor M.N."/>
            <person name="Hua S.X."/>
        </authorList>
    </citation>
    <scope>NUCLEOTIDE SEQUENCE [LARGE SCALE GENOMIC DNA]</scope>
    <source>
        <strain evidence="1 2">Ve08.2h10</strain>
    </source>
</reference>
<accession>A0A0D0CUW7</accession>
<dbReference type="AlphaFoldDB" id="A0A0D0CUW7"/>
<feature type="non-terminal residue" evidence="1">
    <location>
        <position position="1"/>
    </location>
</feature>
<dbReference type="HOGENOM" id="CLU_003292_9_2_1"/>
<dbReference type="EMBL" id="KN826332">
    <property type="protein sequence ID" value="KIK79253.1"/>
    <property type="molecule type" value="Genomic_DNA"/>
</dbReference>
<dbReference type="InParanoid" id="A0A0D0CUW7"/>
<dbReference type="STRING" id="930991.A0A0D0CUW7"/>
<evidence type="ECO:0000313" key="2">
    <source>
        <dbReference type="Proteomes" id="UP000054538"/>
    </source>
</evidence>
<reference evidence="2" key="2">
    <citation type="submission" date="2015-01" db="EMBL/GenBank/DDBJ databases">
        <title>Evolutionary Origins and Diversification of the Mycorrhizal Mutualists.</title>
        <authorList>
            <consortium name="DOE Joint Genome Institute"/>
            <consortium name="Mycorrhizal Genomics Consortium"/>
            <person name="Kohler A."/>
            <person name="Kuo A."/>
            <person name="Nagy L.G."/>
            <person name="Floudas D."/>
            <person name="Copeland A."/>
            <person name="Barry K.W."/>
            <person name="Cichocki N."/>
            <person name="Veneault-Fourrey C."/>
            <person name="LaButti K."/>
            <person name="Lindquist E.A."/>
            <person name="Lipzen A."/>
            <person name="Lundell T."/>
            <person name="Morin E."/>
            <person name="Murat C."/>
            <person name="Riley R."/>
            <person name="Ohm R."/>
            <person name="Sun H."/>
            <person name="Tunlid A."/>
            <person name="Henrissat B."/>
            <person name="Grigoriev I.V."/>
            <person name="Hibbett D.S."/>
            <person name="Martin F."/>
        </authorList>
    </citation>
    <scope>NUCLEOTIDE SEQUENCE [LARGE SCALE GENOMIC DNA]</scope>
    <source>
        <strain evidence="2">Ve08.2h10</strain>
    </source>
</reference>
<proteinExistence type="predicted"/>
<dbReference type="Proteomes" id="UP000054538">
    <property type="component" value="Unassembled WGS sequence"/>
</dbReference>
<dbReference type="OrthoDB" id="2681442at2759"/>